<protein>
    <submittedName>
        <fullName evidence="1">Uncharacterized protein</fullName>
    </submittedName>
</protein>
<dbReference type="RefSeq" id="WP_159159679.1">
    <property type="nucleotide sequence ID" value="NZ_LR732831.1"/>
</dbReference>
<gene>
    <name evidence="1" type="ORF">BACI348_40907</name>
</gene>
<evidence type="ECO:0000313" key="1">
    <source>
        <dbReference type="EMBL" id="VXB52409.1"/>
    </source>
</evidence>
<dbReference type="Proteomes" id="UP000433089">
    <property type="component" value="Unassembled WGS sequence"/>
</dbReference>
<dbReference type="EMBL" id="CABWLH010000009">
    <property type="protein sequence ID" value="VXB52409.1"/>
    <property type="molecule type" value="Genomic_DNA"/>
</dbReference>
<proteinExistence type="predicted"/>
<dbReference type="AlphaFoldDB" id="A0A653RAZ8"/>
<reference evidence="1 2" key="1">
    <citation type="submission" date="2019-10" db="EMBL/GenBank/DDBJ databases">
        <authorList>
            <person name="Karimi E."/>
        </authorList>
    </citation>
    <scope>NUCLEOTIDE SEQUENCE [LARGE SCALE GENOMIC DNA]</scope>
    <source>
        <strain evidence="1">Bacillus sp. 348</strain>
    </source>
</reference>
<sequence>MKIRFILILLAFVFSLTMFGGISSAKSKETKNNTSQEHSVKLEVVKSTTYYNSLDGERIEYNSENEKRIAKTKLEDIKKYKKLTGKSISYEEVGLKDNGDLGKSDKIHTLSSLPPTDPATNSKLLISQQVFYKGTSGTNYKYQYHSYAEWFKKPVNHKKDAFAVAWDTSAVPLSGTFEGYWQQQKAVADGKGGLTHVTEDKQLSADTDSYKNYGHGVILSPGYGDTQFITMDRDVLVPTSKKGDPANIITKYHHTYATINGISISVGPASISFSDSWGDDLVTEYSFVYGDR</sequence>
<name>A0A653RAZ8_BACAB</name>
<organism evidence="1 2">
    <name type="scientific">Bacillus altitudinis</name>
    <dbReference type="NCBI Taxonomy" id="293387"/>
    <lineage>
        <taxon>Bacteria</taxon>
        <taxon>Bacillati</taxon>
        <taxon>Bacillota</taxon>
        <taxon>Bacilli</taxon>
        <taxon>Bacillales</taxon>
        <taxon>Bacillaceae</taxon>
        <taxon>Bacillus</taxon>
    </lineage>
</organism>
<evidence type="ECO:0000313" key="2">
    <source>
        <dbReference type="Proteomes" id="UP000433089"/>
    </source>
</evidence>
<accession>A0A653RAZ8</accession>